<organism evidence="4 5">
    <name type="scientific">Roseateles paludis</name>
    <dbReference type="NCBI Taxonomy" id="3145238"/>
    <lineage>
        <taxon>Bacteria</taxon>
        <taxon>Pseudomonadati</taxon>
        <taxon>Pseudomonadota</taxon>
        <taxon>Betaproteobacteria</taxon>
        <taxon>Burkholderiales</taxon>
        <taxon>Sphaerotilaceae</taxon>
        <taxon>Roseateles</taxon>
    </lineage>
</organism>
<reference evidence="4 5" key="1">
    <citation type="submission" date="2024-05" db="EMBL/GenBank/DDBJ databases">
        <title>Roseateles sp. DJS-2-20 16S ribosomal RNA gene Genome sequencing and assembly.</title>
        <authorList>
            <person name="Woo H."/>
        </authorList>
    </citation>
    <scope>NUCLEOTIDE SEQUENCE [LARGE SCALE GENOMIC DNA]</scope>
    <source>
        <strain evidence="4 5">DJS-2-20</strain>
    </source>
</reference>
<name>A0ABV0FZ90_9BURK</name>
<keyword evidence="2" id="KW-0413">Isomerase</keyword>
<keyword evidence="5" id="KW-1185">Reference proteome</keyword>
<dbReference type="Proteomes" id="UP001495147">
    <property type="component" value="Unassembled WGS sequence"/>
</dbReference>
<dbReference type="SUPFAM" id="SSF48208">
    <property type="entry name" value="Six-hairpin glycosidases"/>
    <property type="match status" value="1"/>
</dbReference>
<evidence type="ECO:0000256" key="1">
    <source>
        <dbReference type="ARBA" id="ARBA00008558"/>
    </source>
</evidence>
<dbReference type="InterPro" id="IPR010819">
    <property type="entry name" value="AGE/CE"/>
</dbReference>
<feature type="signal peptide" evidence="3">
    <location>
        <begin position="1"/>
        <end position="28"/>
    </location>
</feature>
<evidence type="ECO:0000313" key="4">
    <source>
        <dbReference type="EMBL" id="MEO3690729.1"/>
    </source>
</evidence>
<dbReference type="RefSeq" id="WP_347703552.1">
    <property type="nucleotide sequence ID" value="NZ_JBDPZD010000001.1"/>
</dbReference>
<comment type="caution">
    <text evidence="4">The sequence shown here is derived from an EMBL/GenBank/DDBJ whole genome shotgun (WGS) entry which is preliminary data.</text>
</comment>
<evidence type="ECO:0000256" key="3">
    <source>
        <dbReference type="SAM" id="SignalP"/>
    </source>
</evidence>
<dbReference type="EMBL" id="JBDPZD010000001">
    <property type="protein sequence ID" value="MEO3690729.1"/>
    <property type="molecule type" value="Genomic_DNA"/>
</dbReference>
<comment type="similarity">
    <text evidence="1">Belongs to the N-acylglucosamine 2-epimerase family.</text>
</comment>
<dbReference type="Gene3D" id="1.50.10.10">
    <property type="match status" value="1"/>
</dbReference>
<dbReference type="InterPro" id="IPR012341">
    <property type="entry name" value="6hp_glycosidase-like_sf"/>
</dbReference>
<sequence>MPRPLLKRRSALGLLTALPMAPLLPACSDPEGKARQVIDTDWHRADLLDRLLPAWASRAPTPNGAFRTAFQRDWTPKPDDRVSLTSQARLIYSFAVGHELTKATGRSSPVPYLDLARQGADFLLSAQLDPVHGGFFHTVGLDGSLRVDGKDTYGHAFALLALAELYRIGQDPRHKAAALEAWRVIETSLIDPQGGVYRDVPRNLSPGKGGRTQNPLMHMFEAVQALHRATGEAASGVKRLGDFALYKLLQGLPEAEGGGARIPEWYDEAWRPLPTQQAGGYIDLGHQFEWAHLLTTASSVAPVYAPVAERVLTYALQTGYDDIDGGCGTRAYPDGGKPEKAKGWWQQAECLHALIVCARHTGRNDLWRRYEQTLGLVKDQLLDAPSGSWHAAYRLPCKTGGCEDTLPDPYHMVSLHRVALMG</sequence>
<protein>
    <submittedName>
        <fullName evidence="4">AGE family epimerase/isomerase</fullName>
    </submittedName>
</protein>
<dbReference type="PANTHER" id="PTHR15108">
    <property type="entry name" value="N-ACYLGLUCOSAMINE-2-EPIMERASE"/>
    <property type="match status" value="1"/>
</dbReference>
<accession>A0ABV0FZ90</accession>
<gene>
    <name evidence="4" type="ORF">ABDJ85_04560</name>
</gene>
<keyword evidence="3" id="KW-0732">Signal</keyword>
<proteinExistence type="inferred from homology"/>
<evidence type="ECO:0000256" key="2">
    <source>
        <dbReference type="ARBA" id="ARBA00023235"/>
    </source>
</evidence>
<dbReference type="Pfam" id="PF07221">
    <property type="entry name" value="GlcNAc_2-epim"/>
    <property type="match status" value="1"/>
</dbReference>
<dbReference type="InterPro" id="IPR008928">
    <property type="entry name" value="6-hairpin_glycosidase_sf"/>
</dbReference>
<evidence type="ECO:0000313" key="5">
    <source>
        <dbReference type="Proteomes" id="UP001495147"/>
    </source>
</evidence>
<feature type="chain" id="PRO_5046474410" evidence="3">
    <location>
        <begin position="29"/>
        <end position="422"/>
    </location>
</feature>